<dbReference type="GO" id="GO:0030295">
    <property type="term" value="F:protein kinase activator activity"/>
    <property type="evidence" value="ECO:0007669"/>
    <property type="project" value="TreeGrafter"/>
</dbReference>
<evidence type="ECO:0000259" key="15">
    <source>
        <dbReference type="PROSITE" id="PS50109"/>
    </source>
</evidence>
<evidence type="ECO:0000256" key="8">
    <source>
        <dbReference type="ARBA" id="ARBA00022741"/>
    </source>
</evidence>
<keyword evidence="18" id="KW-1185">Reference proteome</keyword>
<dbReference type="KEGG" id="pswu:SY83_10580"/>
<dbReference type="InterPro" id="IPR003661">
    <property type="entry name" value="HisK_dim/P_dom"/>
</dbReference>
<dbReference type="Gene3D" id="3.30.565.10">
    <property type="entry name" value="Histidine kinase-like ATPase, C-terminal domain"/>
    <property type="match status" value="1"/>
</dbReference>
<sequence length="463" mass="51629">MRSLRTRIMLNFGVIIVAIVLTLSILFLTAVRQYYFGGARQALEERAEVYSALYSKYLGNQPLVEKSRYILENMNEEEGFTTTQIVDPSGRLVVDSNGFSGDQLPLTGDLAAALKGKPHMWTGVTELGEEVIAVAYPLKEAGQTVGAIRYMTSIERLNTAVRNLTWMTTAVALTVILLSMTGSYLLAVRMIRPVQELTKAAKTMARGDFRHRAVIRHEDEIGQLAFSMNHMAEEIERNERLKNDFIASVSHELRTPLTSIQGWSETLAEGDLQDKEELTTGLTVISRESLRLSGLVEDLLDFSKLQAQSITIYRERLDLRRMMDEIGQQYAVKRSRGGVRLEIDYAEEPLWVSGDENRLRQVLINVMDNAIKFAKTEGGFIRLEGTTEHQEVILKVIDNGTGIAPGDLPYVTRKFYKGDTKRSGSGIGLALSQEIVQVHGGAMELQSLLGEGTTVTIRLPKAQ</sequence>
<evidence type="ECO:0000256" key="5">
    <source>
        <dbReference type="ARBA" id="ARBA00022553"/>
    </source>
</evidence>
<dbReference type="Proteomes" id="UP000076927">
    <property type="component" value="Chromosome"/>
</dbReference>
<dbReference type="InterPro" id="IPR004358">
    <property type="entry name" value="Sig_transdc_His_kin-like_C"/>
</dbReference>
<dbReference type="GO" id="GO:0007234">
    <property type="term" value="P:osmosensory signaling via phosphorelay pathway"/>
    <property type="evidence" value="ECO:0007669"/>
    <property type="project" value="TreeGrafter"/>
</dbReference>
<dbReference type="PANTHER" id="PTHR42878:SF7">
    <property type="entry name" value="SENSOR HISTIDINE KINASE GLRK"/>
    <property type="match status" value="1"/>
</dbReference>
<keyword evidence="5" id="KW-0597">Phosphoprotein</keyword>
<evidence type="ECO:0000313" key="18">
    <source>
        <dbReference type="Proteomes" id="UP000076927"/>
    </source>
</evidence>
<evidence type="ECO:0000256" key="10">
    <source>
        <dbReference type="ARBA" id="ARBA00022840"/>
    </source>
</evidence>
<dbReference type="SMART" id="SM00304">
    <property type="entry name" value="HAMP"/>
    <property type="match status" value="1"/>
</dbReference>
<keyword evidence="13 14" id="KW-0472">Membrane</keyword>
<dbReference type="PANTHER" id="PTHR42878">
    <property type="entry name" value="TWO-COMPONENT HISTIDINE KINASE"/>
    <property type="match status" value="1"/>
</dbReference>
<keyword evidence="7 14" id="KW-0812">Transmembrane</keyword>
<evidence type="ECO:0000256" key="9">
    <source>
        <dbReference type="ARBA" id="ARBA00022777"/>
    </source>
</evidence>
<dbReference type="InterPro" id="IPR003594">
    <property type="entry name" value="HATPase_dom"/>
</dbReference>
<dbReference type="InterPro" id="IPR050351">
    <property type="entry name" value="BphY/WalK/GraS-like"/>
</dbReference>
<keyword evidence="10" id="KW-0067">ATP-binding</keyword>
<evidence type="ECO:0000256" key="2">
    <source>
        <dbReference type="ARBA" id="ARBA00004651"/>
    </source>
</evidence>
<protein>
    <recommendedName>
        <fullName evidence="3">histidine kinase</fullName>
        <ecNumber evidence="3">2.7.13.3</ecNumber>
    </recommendedName>
</protein>
<organism evidence="17 18">
    <name type="scientific">Paenibacillus swuensis</name>
    <dbReference type="NCBI Taxonomy" id="1178515"/>
    <lineage>
        <taxon>Bacteria</taxon>
        <taxon>Bacillati</taxon>
        <taxon>Bacillota</taxon>
        <taxon>Bacilli</taxon>
        <taxon>Bacillales</taxon>
        <taxon>Paenibacillaceae</taxon>
        <taxon>Paenibacillus</taxon>
    </lineage>
</organism>
<name>A0A172THZ9_9BACL</name>
<feature type="transmembrane region" description="Helical" evidence="14">
    <location>
        <begin position="166"/>
        <end position="187"/>
    </location>
</feature>
<evidence type="ECO:0000256" key="4">
    <source>
        <dbReference type="ARBA" id="ARBA00022475"/>
    </source>
</evidence>
<dbReference type="RefSeq" id="WP_068606301.1">
    <property type="nucleotide sequence ID" value="NZ_CP011388.1"/>
</dbReference>
<evidence type="ECO:0000256" key="11">
    <source>
        <dbReference type="ARBA" id="ARBA00022989"/>
    </source>
</evidence>
<keyword evidence="11 14" id="KW-1133">Transmembrane helix</keyword>
<evidence type="ECO:0000256" key="6">
    <source>
        <dbReference type="ARBA" id="ARBA00022679"/>
    </source>
</evidence>
<gene>
    <name evidence="17" type="ORF">SY83_10580</name>
</gene>
<accession>A0A172THZ9</accession>
<proteinExistence type="predicted"/>
<evidence type="ECO:0000256" key="1">
    <source>
        <dbReference type="ARBA" id="ARBA00000085"/>
    </source>
</evidence>
<dbReference type="InterPro" id="IPR036097">
    <property type="entry name" value="HisK_dim/P_sf"/>
</dbReference>
<dbReference type="FunFam" id="3.30.565.10:FF:000006">
    <property type="entry name" value="Sensor histidine kinase WalK"/>
    <property type="match status" value="1"/>
</dbReference>
<comment type="catalytic activity">
    <reaction evidence="1">
        <text>ATP + protein L-histidine = ADP + protein N-phospho-L-histidine.</text>
        <dbReference type="EC" id="2.7.13.3"/>
    </reaction>
</comment>
<dbReference type="SUPFAM" id="SSF158472">
    <property type="entry name" value="HAMP domain-like"/>
    <property type="match status" value="1"/>
</dbReference>
<dbReference type="InterPro" id="IPR005467">
    <property type="entry name" value="His_kinase_dom"/>
</dbReference>
<keyword evidence="6" id="KW-0808">Transferase</keyword>
<feature type="domain" description="HAMP" evidence="16">
    <location>
        <begin position="188"/>
        <end position="240"/>
    </location>
</feature>
<dbReference type="GO" id="GO:0005524">
    <property type="term" value="F:ATP binding"/>
    <property type="evidence" value="ECO:0007669"/>
    <property type="project" value="UniProtKB-KW"/>
</dbReference>
<dbReference type="GO" id="GO:0005886">
    <property type="term" value="C:plasma membrane"/>
    <property type="evidence" value="ECO:0007669"/>
    <property type="project" value="UniProtKB-SubCell"/>
</dbReference>
<dbReference type="GO" id="GO:0000156">
    <property type="term" value="F:phosphorelay response regulator activity"/>
    <property type="evidence" value="ECO:0007669"/>
    <property type="project" value="TreeGrafter"/>
</dbReference>
<dbReference type="InterPro" id="IPR036890">
    <property type="entry name" value="HATPase_C_sf"/>
</dbReference>
<evidence type="ECO:0000259" key="16">
    <source>
        <dbReference type="PROSITE" id="PS50885"/>
    </source>
</evidence>
<dbReference type="Gene3D" id="6.10.340.10">
    <property type="match status" value="1"/>
</dbReference>
<dbReference type="PRINTS" id="PR00344">
    <property type="entry name" value="BCTRLSENSOR"/>
</dbReference>
<keyword evidence="12" id="KW-0902">Two-component regulatory system</keyword>
<evidence type="ECO:0000256" key="3">
    <source>
        <dbReference type="ARBA" id="ARBA00012438"/>
    </source>
</evidence>
<dbReference type="Pfam" id="PF02518">
    <property type="entry name" value="HATPase_c"/>
    <property type="match status" value="1"/>
</dbReference>
<dbReference type="GO" id="GO:0000155">
    <property type="term" value="F:phosphorelay sensor kinase activity"/>
    <property type="evidence" value="ECO:0007669"/>
    <property type="project" value="InterPro"/>
</dbReference>
<dbReference type="InterPro" id="IPR003660">
    <property type="entry name" value="HAMP_dom"/>
</dbReference>
<dbReference type="PROSITE" id="PS50109">
    <property type="entry name" value="HIS_KIN"/>
    <property type="match status" value="1"/>
</dbReference>
<dbReference type="EC" id="2.7.13.3" evidence="3"/>
<dbReference type="SMART" id="SM00387">
    <property type="entry name" value="HATPase_c"/>
    <property type="match status" value="1"/>
</dbReference>
<feature type="domain" description="Histidine kinase" evidence="15">
    <location>
        <begin position="248"/>
        <end position="463"/>
    </location>
</feature>
<evidence type="ECO:0000313" key="17">
    <source>
        <dbReference type="EMBL" id="ANE46640.1"/>
    </source>
</evidence>
<comment type="subcellular location">
    <subcellularLocation>
        <location evidence="2">Cell membrane</location>
        <topology evidence="2">Multi-pass membrane protein</topology>
    </subcellularLocation>
</comment>
<dbReference type="CDD" id="cd06225">
    <property type="entry name" value="HAMP"/>
    <property type="match status" value="1"/>
</dbReference>
<dbReference type="PROSITE" id="PS50885">
    <property type="entry name" value="HAMP"/>
    <property type="match status" value="1"/>
</dbReference>
<dbReference type="SUPFAM" id="SSF55874">
    <property type="entry name" value="ATPase domain of HSP90 chaperone/DNA topoisomerase II/histidine kinase"/>
    <property type="match status" value="1"/>
</dbReference>
<reference evidence="17 18" key="1">
    <citation type="submission" date="2015-01" db="EMBL/GenBank/DDBJ databases">
        <title>Paenibacillus swuensis/DY6/whole genome sequencing.</title>
        <authorList>
            <person name="Kim M.K."/>
            <person name="Srinivasan S."/>
            <person name="Lee J.-J."/>
        </authorList>
    </citation>
    <scope>NUCLEOTIDE SEQUENCE [LARGE SCALE GENOMIC DNA]</scope>
    <source>
        <strain evidence="17 18">DY6</strain>
    </source>
</reference>
<dbReference type="InterPro" id="IPR029151">
    <property type="entry name" value="Sensor-like_sf"/>
</dbReference>
<feature type="transmembrane region" description="Helical" evidence="14">
    <location>
        <begin position="12"/>
        <end position="35"/>
    </location>
</feature>
<evidence type="ECO:0000256" key="14">
    <source>
        <dbReference type="SAM" id="Phobius"/>
    </source>
</evidence>
<dbReference type="PATRIC" id="fig|1178515.4.peg.2124"/>
<dbReference type="STRING" id="1178515.SY83_10580"/>
<keyword evidence="9" id="KW-0418">Kinase</keyword>
<keyword evidence="4" id="KW-1003">Cell membrane</keyword>
<dbReference type="Gene3D" id="1.10.287.130">
    <property type="match status" value="1"/>
</dbReference>
<evidence type="ECO:0000256" key="12">
    <source>
        <dbReference type="ARBA" id="ARBA00023012"/>
    </source>
</evidence>
<dbReference type="Pfam" id="PF00512">
    <property type="entry name" value="HisKA"/>
    <property type="match status" value="1"/>
</dbReference>
<dbReference type="FunFam" id="1.10.287.130:FF:000001">
    <property type="entry name" value="Two-component sensor histidine kinase"/>
    <property type="match status" value="1"/>
</dbReference>
<dbReference type="CDD" id="cd00082">
    <property type="entry name" value="HisKA"/>
    <property type="match status" value="1"/>
</dbReference>
<dbReference type="SUPFAM" id="SSF103190">
    <property type="entry name" value="Sensory domain-like"/>
    <property type="match status" value="1"/>
</dbReference>
<evidence type="ECO:0000256" key="13">
    <source>
        <dbReference type="ARBA" id="ARBA00023136"/>
    </source>
</evidence>
<dbReference type="Pfam" id="PF00672">
    <property type="entry name" value="HAMP"/>
    <property type="match status" value="1"/>
</dbReference>
<evidence type="ECO:0000256" key="7">
    <source>
        <dbReference type="ARBA" id="ARBA00022692"/>
    </source>
</evidence>
<dbReference type="EMBL" id="CP011388">
    <property type="protein sequence ID" value="ANE46640.1"/>
    <property type="molecule type" value="Genomic_DNA"/>
</dbReference>
<dbReference type="SUPFAM" id="SSF47384">
    <property type="entry name" value="Homodimeric domain of signal transducing histidine kinase"/>
    <property type="match status" value="1"/>
</dbReference>
<dbReference type="SMART" id="SM00388">
    <property type="entry name" value="HisKA"/>
    <property type="match status" value="1"/>
</dbReference>
<keyword evidence="8" id="KW-0547">Nucleotide-binding</keyword>
<dbReference type="AlphaFoldDB" id="A0A172THZ9"/>